<feature type="region of interest" description="Disordered" evidence="1">
    <location>
        <begin position="1220"/>
        <end position="1301"/>
    </location>
</feature>
<organism evidence="2 3">
    <name type="scientific">Cyprinodon variegatus</name>
    <name type="common">Sheepshead minnow</name>
    <dbReference type="NCBI Taxonomy" id="28743"/>
    <lineage>
        <taxon>Eukaryota</taxon>
        <taxon>Metazoa</taxon>
        <taxon>Chordata</taxon>
        <taxon>Craniata</taxon>
        <taxon>Vertebrata</taxon>
        <taxon>Euteleostomi</taxon>
        <taxon>Actinopterygii</taxon>
        <taxon>Neopterygii</taxon>
        <taxon>Teleostei</taxon>
        <taxon>Neoteleostei</taxon>
        <taxon>Acanthomorphata</taxon>
        <taxon>Ovalentaria</taxon>
        <taxon>Atherinomorphae</taxon>
        <taxon>Cyprinodontiformes</taxon>
        <taxon>Cyprinodontidae</taxon>
        <taxon>Cyprinodon</taxon>
    </lineage>
</organism>
<reference evidence="2" key="1">
    <citation type="submission" date="2025-08" db="UniProtKB">
        <authorList>
            <consortium name="Ensembl"/>
        </authorList>
    </citation>
    <scope>IDENTIFICATION</scope>
</reference>
<keyword evidence="3" id="KW-1185">Reference proteome</keyword>
<feature type="compositionally biased region" description="Low complexity" evidence="1">
    <location>
        <begin position="1268"/>
        <end position="1279"/>
    </location>
</feature>
<evidence type="ECO:0000313" key="2">
    <source>
        <dbReference type="Ensembl" id="ENSCVAP00000023293.1"/>
    </source>
</evidence>
<feature type="region of interest" description="Disordered" evidence="1">
    <location>
        <begin position="1018"/>
        <end position="1066"/>
    </location>
</feature>
<evidence type="ECO:0000256" key="1">
    <source>
        <dbReference type="SAM" id="MobiDB-lite"/>
    </source>
</evidence>
<feature type="region of interest" description="Disordered" evidence="1">
    <location>
        <begin position="793"/>
        <end position="826"/>
    </location>
</feature>
<dbReference type="GeneTree" id="ENSGT00960000186692"/>
<dbReference type="Proteomes" id="UP000265020">
    <property type="component" value="Unassembled WGS sequence"/>
</dbReference>
<feature type="compositionally biased region" description="Polar residues" evidence="1">
    <location>
        <begin position="1171"/>
        <end position="1194"/>
    </location>
</feature>
<proteinExistence type="predicted"/>
<dbReference type="PANTHER" id="PTHR38004:SF1">
    <property type="entry name" value="PROLINE-RICH PROTEIN 33"/>
    <property type="match status" value="1"/>
</dbReference>
<feature type="region of interest" description="Disordered" evidence="1">
    <location>
        <begin position="1164"/>
        <end position="1198"/>
    </location>
</feature>
<feature type="compositionally biased region" description="Low complexity" evidence="1">
    <location>
        <begin position="793"/>
        <end position="804"/>
    </location>
</feature>
<dbReference type="OMA" id="MIKADVI"/>
<dbReference type="PANTHER" id="PTHR38004">
    <property type="entry name" value="PROLINE-RICH PROTEIN 33"/>
    <property type="match status" value="1"/>
</dbReference>
<feature type="compositionally biased region" description="Polar residues" evidence="1">
    <location>
        <begin position="1235"/>
        <end position="1245"/>
    </location>
</feature>
<feature type="compositionally biased region" description="Polar residues" evidence="1">
    <location>
        <begin position="1021"/>
        <end position="1065"/>
    </location>
</feature>
<accession>A0A3Q2DTZ5</accession>
<protein>
    <submittedName>
        <fullName evidence="2">Uncharacterized protein</fullName>
    </submittedName>
</protein>
<feature type="region of interest" description="Disordered" evidence="1">
    <location>
        <begin position="480"/>
        <end position="501"/>
    </location>
</feature>
<reference evidence="2" key="2">
    <citation type="submission" date="2025-09" db="UniProtKB">
        <authorList>
            <consortium name="Ensembl"/>
        </authorList>
    </citation>
    <scope>IDENTIFICATION</scope>
</reference>
<name>A0A3Q2DTZ5_CYPVA</name>
<evidence type="ECO:0000313" key="3">
    <source>
        <dbReference type="Proteomes" id="UP000265020"/>
    </source>
</evidence>
<dbReference type="Ensembl" id="ENSCVAT00000007112.1">
    <property type="protein sequence ID" value="ENSCVAP00000023293.1"/>
    <property type="gene ID" value="ENSCVAG00000006531.1"/>
</dbReference>
<sequence>MEVCYSHGLQPDILEQYPPPLLPKPGKDNARLQKLKKKRAKKKGSLSQTPIPFRSCLSPVNEASTDLEHSDMCSPPRTPDSIYIADSCVSGLPFDNISTATIAPFVNLKTHQVLENKALLLPQVPSFFSMPKNSSPAPMQGSQSPGLVLSTYRPPVVEARKSLTSLLETQMSLAGSKPKSRSTYYGLTPVEYVAYGGIRTNVSHPSDLLPLIDESSNIPHLGKPLEDSDVSKQEIHFNGLEELNSLGHREQSFQSEIPDEWVSTDCNDDITGEGLNGTQNVGIESSKTSAVETIKPNLLFGLTEKTILQSTSDASALKASYSEAPIPVPKAGEVHTKGLVQFSVEAGQEPALNPTDSMGSSIYSSPFVRDLNTESQPKPKGVNITLKSNLDQTNVVSDKKGNALSNIKKIGENSGLLDKDNVKVSQSLLHGGYIQHSANSITKSADCEANIFPVTIAQVKGTFPEKQILNSIDILEKESTKKESEIPLPSKTNKGIPDRHADKTECQIKESKSINLPNKTNMVNIVSSVPLNTQKMCDVTSRNLNFPEKMTEEQCIPTSGLMFPHEPVTASLCSGQYNICKVSSPKISTKINHPNSKDMQVFTKNQAQNNFALLPTNVSNIPAGNVSPGKPTTETKTHAQLETATKINLPLKTNKSHELIKEVESQKMMPVNVLATKQQNMGWKFQSQTVQEENICVTSYKTIEAPTQPIRNCLNTQVDPLCFTANTATKSSEPKQRENPNITISETRLSDKLSADKPKLLAHTTSSKQDQHFTAQEKLTGSAVTLKPYILTPTKSMMSSSPTMRQAPPKSPKIKSDRPESQSAEKLPLNEVSDIWTFGSKLTPDLQHGNRSVDLSMQQIYNATAKDDFSGFGKIMDSTDLDSPSLNERNHIMSKMKGQTLVASGQTDIKAFGASFEDGNRQPINTSQIALIGNTSHQSCIANEPLTTSQTNALNVNIQSVPHAAINDHSTKIIQPLEEAQSDFKDPISPPITNKPWAAMKASPLLKPRMCFTPKQIDSPALTQSNQSPGSLANSMETNPQLVNTTQPRNSLDTPFQNSTPNKAAQQDEKLFEENILKLETKISSADGSSVSEIKLHSPVETSKTNKLSNIYKEENLSSPVTKSSMASQYTDLVLNSAPTVKAKSFVQQVESTITSVVAEIKSPKIKPESSDSPSNPIQASSFLTNGETLNNGSLEKPITDTVMKSSTVKDALIDSATPASLPQASVSVKAPSPNRGTSPSSQRKTGFKGKDILKAISTPKETPAVESSMKSMISTASSVTKKHSYPPTFKKNPTRTDHNV</sequence>